<evidence type="ECO:0000256" key="2">
    <source>
        <dbReference type="SAM" id="SignalP"/>
    </source>
</evidence>
<dbReference type="Pfam" id="PF01909">
    <property type="entry name" value="NTP_transf_2"/>
    <property type="match status" value="1"/>
</dbReference>
<dbReference type="SUPFAM" id="SSF81301">
    <property type="entry name" value="Nucleotidyltransferase"/>
    <property type="match status" value="1"/>
</dbReference>
<organism evidence="4 5">
    <name type="scientific">Polarella glacialis</name>
    <name type="common">Dinoflagellate</name>
    <dbReference type="NCBI Taxonomy" id="89957"/>
    <lineage>
        <taxon>Eukaryota</taxon>
        <taxon>Sar</taxon>
        <taxon>Alveolata</taxon>
        <taxon>Dinophyceae</taxon>
        <taxon>Suessiales</taxon>
        <taxon>Suessiaceae</taxon>
        <taxon>Polarella</taxon>
    </lineage>
</organism>
<gene>
    <name evidence="4" type="ORF">PGLA2088_LOCUS43008</name>
</gene>
<dbReference type="InterPro" id="IPR002934">
    <property type="entry name" value="Polymerase_NTP_transf_dom"/>
</dbReference>
<proteinExistence type="predicted"/>
<keyword evidence="2" id="KW-0732">Signal</keyword>
<name>A0A813LBB9_POLGL</name>
<evidence type="ECO:0000259" key="3">
    <source>
        <dbReference type="Pfam" id="PF01909"/>
    </source>
</evidence>
<feature type="region of interest" description="Disordered" evidence="1">
    <location>
        <begin position="403"/>
        <end position="437"/>
    </location>
</feature>
<dbReference type="Proteomes" id="UP000626109">
    <property type="component" value="Unassembled WGS sequence"/>
</dbReference>
<sequence length="508" mass="55608">MGHGGAMLTPHRSARLLLSAAFVLQSLLVVLDDPAFQVSARPCLARHLLVSRPPTRWIVSSSSFFRTAPRRCGHGAVSSRRTQRFAARFSGGSAVQVDLVRLILSLQSRQKFASYAGSLVPADADFPVAEAKDLVETHAKVFWQNAEAVLTGSCLRGTHTHESDIDFLLRTGNGQHMEGVLWHHFIESLKLDCDHVAQVEVGDKAVGFVLVDADRPSSFRCHIEVVPADRDMDTDFVPMPLLQGEGTERAANRSDVHQRLQLCYSEYPGIRNVVRVLKRFLPFKSFIVEALVKRAAKSVPNWDARDRDDTGILLFKYMLSMFSTYAVRNHNPSDSPVSVLMSSAKAVGKSCLREAKLNCHTAREVAAEVLGCLELLDSKPGAAGSEASELQVKQLLDQTLQATDSGSAAGNNSTTITNKNKNNDNNNVKPLPPGSPCGTAVSKEALVEVLRRAPKPMSVRDVYFAALGLDPTQHRMEASMKRSINQQLYALQRQGLLNVSGGFWNAAT</sequence>
<dbReference type="EMBL" id="CAJNNW010034598">
    <property type="protein sequence ID" value="CAE8723250.1"/>
    <property type="molecule type" value="Genomic_DNA"/>
</dbReference>
<feature type="chain" id="PRO_5032782286" description="Polymerase nucleotidyl transferase domain-containing protein" evidence="2">
    <location>
        <begin position="33"/>
        <end position="508"/>
    </location>
</feature>
<comment type="caution">
    <text evidence="4">The sequence shown here is derived from an EMBL/GenBank/DDBJ whole genome shotgun (WGS) entry which is preliminary data.</text>
</comment>
<dbReference type="GO" id="GO:0016779">
    <property type="term" value="F:nucleotidyltransferase activity"/>
    <property type="evidence" value="ECO:0007669"/>
    <property type="project" value="InterPro"/>
</dbReference>
<protein>
    <recommendedName>
        <fullName evidence="3">Polymerase nucleotidyl transferase domain-containing protein</fullName>
    </recommendedName>
</protein>
<feature type="compositionally biased region" description="Low complexity" evidence="1">
    <location>
        <begin position="411"/>
        <end position="429"/>
    </location>
</feature>
<evidence type="ECO:0000256" key="1">
    <source>
        <dbReference type="SAM" id="MobiDB-lite"/>
    </source>
</evidence>
<accession>A0A813LBB9</accession>
<feature type="signal peptide" evidence="2">
    <location>
        <begin position="1"/>
        <end position="32"/>
    </location>
</feature>
<reference evidence="4" key="1">
    <citation type="submission" date="2021-02" db="EMBL/GenBank/DDBJ databases">
        <authorList>
            <person name="Dougan E. K."/>
            <person name="Rhodes N."/>
            <person name="Thang M."/>
            <person name="Chan C."/>
        </authorList>
    </citation>
    <scope>NUCLEOTIDE SEQUENCE</scope>
</reference>
<dbReference type="InterPro" id="IPR043519">
    <property type="entry name" value="NT_sf"/>
</dbReference>
<dbReference type="AlphaFoldDB" id="A0A813LBB9"/>
<evidence type="ECO:0000313" key="5">
    <source>
        <dbReference type="Proteomes" id="UP000626109"/>
    </source>
</evidence>
<feature type="domain" description="Polymerase nucleotidyl transferase" evidence="3">
    <location>
        <begin position="142"/>
        <end position="172"/>
    </location>
</feature>
<evidence type="ECO:0000313" key="4">
    <source>
        <dbReference type="EMBL" id="CAE8723250.1"/>
    </source>
</evidence>